<dbReference type="Proteomes" id="UP000886523">
    <property type="component" value="Unassembled WGS sequence"/>
</dbReference>
<protein>
    <submittedName>
        <fullName evidence="1">Uncharacterized protein</fullName>
    </submittedName>
</protein>
<name>A0A9P6ALQ1_9AGAM</name>
<evidence type="ECO:0000313" key="1">
    <source>
        <dbReference type="EMBL" id="KAF9508031.1"/>
    </source>
</evidence>
<dbReference type="OrthoDB" id="2505969at2759"/>
<sequence length="53" mass="5606">MSLGDAWPSLGLAQGGYLAATPVNPTVVISIQTLDLYYLIIQCVLSFSAQSFA</sequence>
<reference evidence="1" key="1">
    <citation type="journal article" date="2020" name="Nat. Commun.">
        <title>Large-scale genome sequencing of mycorrhizal fungi provides insights into the early evolution of symbiotic traits.</title>
        <authorList>
            <person name="Miyauchi S."/>
            <person name="Kiss E."/>
            <person name="Kuo A."/>
            <person name="Drula E."/>
            <person name="Kohler A."/>
            <person name="Sanchez-Garcia M."/>
            <person name="Morin E."/>
            <person name="Andreopoulos B."/>
            <person name="Barry K.W."/>
            <person name="Bonito G."/>
            <person name="Buee M."/>
            <person name="Carver A."/>
            <person name="Chen C."/>
            <person name="Cichocki N."/>
            <person name="Clum A."/>
            <person name="Culley D."/>
            <person name="Crous P.W."/>
            <person name="Fauchery L."/>
            <person name="Girlanda M."/>
            <person name="Hayes R.D."/>
            <person name="Keri Z."/>
            <person name="LaButti K."/>
            <person name="Lipzen A."/>
            <person name="Lombard V."/>
            <person name="Magnuson J."/>
            <person name="Maillard F."/>
            <person name="Murat C."/>
            <person name="Nolan M."/>
            <person name="Ohm R.A."/>
            <person name="Pangilinan J."/>
            <person name="Pereira M.F."/>
            <person name="Perotto S."/>
            <person name="Peter M."/>
            <person name="Pfister S."/>
            <person name="Riley R."/>
            <person name="Sitrit Y."/>
            <person name="Stielow J.B."/>
            <person name="Szollosi G."/>
            <person name="Zifcakova L."/>
            <person name="Stursova M."/>
            <person name="Spatafora J.W."/>
            <person name="Tedersoo L."/>
            <person name="Vaario L.M."/>
            <person name="Yamada A."/>
            <person name="Yan M."/>
            <person name="Wang P."/>
            <person name="Xu J."/>
            <person name="Bruns T."/>
            <person name="Baldrian P."/>
            <person name="Vilgalys R."/>
            <person name="Dunand C."/>
            <person name="Henrissat B."/>
            <person name="Grigoriev I.V."/>
            <person name="Hibbett D."/>
            <person name="Nagy L.G."/>
            <person name="Martin F.M."/>
        </authorList>
    </citation>
    <scope>NUCLEOTIDE SEQUENCE</scope>
    <source>
        <strain evidence="1">UP504</strain>
    </source>
</reference>
<gene>
    <name evidence="1" type="ORF">BS47DRAFT_1303295</name>
</gene>
<dbReference type="EMBL" id="MU129067">
    <property type="protein sequence ID" value="KAF9508031.1"/>
    <property type="molecule type" value="Genomic_DNA"/>
</dbReference>
<organism evidence="1 2">
    <name type="scientific">Hydnum rufescens UP504</name>
    <dbReference type="NCBI Taxonomy" id="1448309"/>
    <lineage>
        <taxon>Eukaryota</taxon>
        <taxon>Fungi</taxon>
        <taxon>Dikarya</taxon>
        <taxon>Basidiomycota</taxon>
        <taxon>Agaricomycotina</taxon>
        <taxon>Agaricomycetes</taxon>
        <taxon>Cantharellales</taxon>
        <taxon>Hydnaceae</taxon>
        <taxon>Hydnum</taxon>
    </lineage>
</organism>
<keyword evidence="2" id="KW-1185">Reference proteome</keyword>
<proteinExistence type="predicted"/>
<comment type="caution">
    <text evidence="1">The sequence shown here is derived from an EMBL/GenBank/DDBJ whole genome shotgun (WGS) entry which is preliminary data.</text>
</comment>
<dbReference type="AlphaFoldDB" id="A0A9P6ALQ1"/>
<evidence type="ECO:0000313" key="2">
    <source>
        <dbReference type="Proteomes" id="UP000886523"/>
    </source>
</evidence>
<accession>A0A9P6ALQ1</accession>